<dbReference type="STRING" id="768706.Desor_2611"/>
<organism evidence="1 2">
    <name type="scientific">Desulfosporosinus orientis (strain ATCC 19365 / DSM 765 / NCIMB 8382 / VKM B-1628 / Singapore I)</name>
    <name type="common">Desulfotomaculum orientis</name>
    <dbReference type="NCBI Taxonomy" id="768706"/>
    <lineage>
        <taxon>Bacteria</taxon>
        <taxon>Bacillati</taxon>
        <taxon>Bacillota</taxon>
        <taxon>Clostridia</taxon>
        <taxon>Eubacteriales</taxon>
        <taxon>Desulfitobacteriaceae</taxon>
        <taxon>Desulfosporosinus</taxon>
    </lineage>
</organism>
<dbReference type="EMBL" id="CP003108">
    <property type="protein sequence ID" value="AET68161.1"/>
    <property type="molecule type" value="Genomic_DNA"/>
</dbReference>
<dbReference type="RefSeq" id="WP_014184969.1">
    <property type="nucleotide sequence ID" value="NC_016584.1"/>
</dbReference>
<dbReference type="KEGG" id="dor:Desor_2611"/>
<accession>G7W6F4</accession>
<gene>
    <name evidence="1" type="ordered locus">Desor_2611</name>
</gene>
<sequence length="52" mass="6110">MSDTAKETAPEKQQEKSITELFEELKKDLDFLPDDDAVREGYLFAYKYFLVC</sequence>
<proteinExistence type="predicted"/>
<name>G7W6F4_DESOD</name>
<dbReference type="AlphaFoldDB" id="G7W6F4"/>
<evidence type="ECO:0000313" key="2">
    <source>
        <dbReference type="Proteomes" id="UP000006346"/>
    </source>
</evidence>
<protein>
    <submittedName>
        <fullName evidence="1">Uncharacterized protein</fullName>
    </submittedName>
</protein>
<keyword evidence="2" id="KW-1185">Reference proteome</keyword>
<reference evidence="1 2" key="2">
    <citation type="journal article" date="2012" name="J. Bacteriol.">
        <title>Complete genome sequences of Desulfosporosinus orientis DSM765T, Desulfosporosinus youngiae DSM17734T, Desulfosporosinus meridiei DSM13257T, and Desulfosporosinus acidiphilus DSM22704T.</title>
        <authorList>
            <person name="Pester M."/>
            <person name="Brambilla E."/>
            <person name="Alazard D."/>
            <person name="Rattei T."/>
            <person name="Weinmaier T."/>
            <person name="Han J."/>
            <person name="Lucas S."/>
            <person name="Lapidus A."/>
            <person name="Cheng J.F."/>
            <person name="Goodwin L."/>
            <person name="Pitluck S."/>
            <person name="Peters L."/>
            <person name="Ovchinnikova G."/>
            <person name="Teshima H."/>
            <person name="Detter J.C."/>
            <person name="Han C.S."/>
            <person name="Tapia R."/>
            <person name="Land M.L."/>
            <person name="Hauser L."/>
            <person name="Kyrpides N.C."/>
            <person name="Ivanova N.N."/>
            <person name="Pagani I."/>
            <person name="Huntmann M."/>
            <person name="Wei C.L."/>
            <person name="Davenport K.W."/>
            <person name="Daligault H."/>
            <person name="Chain P.S."/>
            <person name="Chen A."/>
            <person name="Mavromatis K."/>
            <person name="Markowitz V."/>
            <person name="Szeto E."/>
            <person name="Mikhailova N."/>
            <person name="Pati A."/>
            <person name="Wagner M."/>
            <person name="Woyke T."/>
            <person name="Ollivier B."/>
            <person name="Klenk H.P."/>
            <person name="Spring S."/>
            <person name="Loy A."/>
        </authorList>
    </citation>
    <scope>NUCLEOTIDE SEQUENCE [LARGE SCALE GENOMIC DNA]</scope>
    <source>
        <strain evidence="2">ATCC 19365 / DSM 765 / NCIMB 8382 / VKM B-1628</strain>
    </source>
</reference>
<dbReference type="PATRIC" id="fig|768706.3.peg.2624"/>
<evidence type="ECO:0000313" key="1">
    <source>
        <dbReference type="EMBL" id="AET68161.1"/>
    </source>
</evidence>
<dbReference type="Proteomes" id="UP000006346">
    <property type="component" value="Chromosome"/>
</dbReference>
<dbReference type="HOGENOM" id="CLU_3079200_0_0_9"/>
<reference evidence="2" key="1">
    <citation type="submission" date="2011-11" db="EMBL/GenBank/DDBJ databases">
        <title>Complete sequence of Desulfosporosinus orientis DSM 765.</title>
        <authorList>
            <person name="Lucas S."/>
            <person name="Han J."/>
            <person name="Lapidus A."/>
            <person name="Cheng J.-F."/>
            <person name="Goodwin L."/>
            <person name="Pitluck S."/>
            <person name="Peters L."/>
            <person name="Ovchinnikova G."/>
            <person name="Teshima H."/>
            <person name="Detter J.C."/>
            <person name="Han C."/>
            <person name="Tapia R."/>
            <person name="Land M."/>
            <person name="Hauser L."/>
            <person name="Kyrpides N."/>
            <person name="Ivanova N."/>
            <person name="Pagani I."/>
            <person name="Pester M."/>
            <person name="Spring S."/>
            <person name="Ollivier B."/>
            <person name="Rattei T."/>
            <person name="Klenk H.-P."/>
            <person name="Wagner M."/>
            <person name="Loy A."/>
            <person name="Woyke T."/>
        </authorList>
    </citation>
    <scope>NUCLEOTIDE SEQUENCE [LARGE SCALE GENOMIC DNA]</scope>
    <source>
        <strain evidence="2">ATCC 19365 / DSM 765 / NCIMB 8382 / VKM B-1628</strain>
    </source>
</reference>